<dbReference type="PANTHER" id="PTHR46599:SF3">
    <property type="entry name" value="PIGGYBAC TRANSPOSABLE ELEMENT-DERIVED PROTEIN 4"/>
    <property type="match status" value="1"/>
</dbReference>
<feature type="non-terminal residue" evidence="2">
    <location>
        <position position="1"/>
    </location>
</feature>
<feature type="domain" description="PiggyBac transposable element-derived protein" evidence="1">
    <location>
        <begin position="1"/>
        <end position="147"/>
    </location>
</feature>
<dbReference type="OrthoDB" id="6626753at2759"/>
<evidence type="ECO:0000259" key="1">
    <source>
        <dbReference type="Pfam" id="PF13843"/>
    </source>
</evidence>
<dbReference type="PANTHER" id="PTHR46599">
    <property type="entry name" value="PIGGYBAC TRANSPOSABLE ELEMENT-DERIVED PROTEIN 4"/>
    <property type="match status" value="1"/>
</dbReference>
<gene>
    <name evidence="2" type="ORF">J437_LFUL019675</name>
</gene>
<dbReference type="Pfam" id="PF13843">
    <property type="entry name" value="DDE_Tnp_1_7"/>
    <property type="match status" value="1"/>
</dbReference>
<reference evidence="2" key="1">
    <citation type="submission" date="2013-04" db="EMBL/GenBank/DDBJ databases">
        <authorList>
            <person name="Qu J."/>
            <person name="Murali S.C."/>
            <person name="Bandaranaike D."/>
            <person name="Bellair M."/>
            <person name="Blankenburg K."/>
            <person name="Chao H."/>
            <person name="Dinh H."/>
            <person name="Doddapaneni H."/>
            <person name="Downs B."/>
            <person name="Dugan-Rocha S."/>
            <person name="Elkadiri S."/>
            <person name="Gnanaolivu R.D."/>
            <person name="Hernandez B."/>
            <person name="Javaid M."/>
            <person name="Jayaseelan J.C."/>
            <person name="Lee S."/>
            <person name="Li M."/>
            <person name="Ming W."/>
            <person name="Munidasa M."/>
            <person name="Muniz J."/>
            <person name="Nguyen L."/>
            <person name="Ongeri F."/>
            <person name="Osuji N."/>
            <person name="Pu L.-L."/>
            <person name="Puazo M."/>
            <person name="Qu C."/>
            <person name="Quiroz J."/>
            <person name="Raj R."/>
            <person name="Weissenberger G."/>
            <person name="Xin Y."/>
            <person name="Zou X."/>
            <person name="Han Y."/>
            <person name="Richards S."/>
            <person name="Worley K."/>
            <person name="Muzny D."/>
            <person name="Gibbs R."/>
        </authorList>
    </citation>
    <scope>NUCLEOTIDE SEQUENCE</scope>
    <source>
        <strain evidence="2">Sampled in the wild</strain>
    </source>
</reference>
<dbReference type="EMBL" id="KZ311324">
    <property type="protein sequence ID" value="KAG8240093.1"/>
    <property type="molecule type" value="Genomic_DNA"/>
</dbReference>
<evidence type="ECO:0000313" key="2">
    <source>
        <dbReference type="EMBL" id="KAG8240093.1"/>
    </source>
</evidence>
<proteinExistence type="predicted"/>
<sequence>MEKVYYPDKRLSIDESMVLWRGRLFFKQYIKGKQHKCGSCTIYSGARDDDTGGVNHAEKVVKHFMGKKLNKGHSLFMDNFYNSISVAKFLLENKTYVTGTLRANRKGNPCEITSETLKRVECVEMFTEDGISILKWKDRRDVLMISSEFDGEMTE</sequence>
<dbReference type="Proteomes" id="UP000792457">
    <property type="component" value="Unassembled WGS sequence"/>
</dbReference>
<comment type="caution">
    <text evidence="2">The sequence shown here is derived from an EMBL/GenBank/DDBJ whole genome shotgun (WGS) entry which is preliminary data.</text>
</comment>
<dbReference type="AlphaFoldDB" id="A0A8K0PCU0"/>
<reference evidence="2" key="2">
    <citation type="submission" date="2017-10" db="EMBL/GenBank/DDBJ databases">
        <title>Ladona fulva Genome sequencing and assembly.</title>
        <authorList>
            <person name="Murali S."/>
            <person name="Richards S."/>
            <person name="Bandaranaike D."/>
            <person name="Bellair M."/>
            <person name="Blankenburg K."/>
            <person name="Chao H."/>
            <person name="Dinh H."/>
            <person name="Doddapaneni H."/>
            <person name="Dugan-Rocha S."/>
            <person name="Elkadiri S."/>
            <person name="Gnanaolivu R."/>
            <person name="Hernandez B."/>
            <person name="Skinner E."/>
            <person name="Javaid M."/>
            <person name="Lee S."/>
            <person name="Li M."/>
            <person name="Ming W."/>
            <person name="Munidasa M."/>
            <person name="Muniz J."/>
            <person name="Nguyen L."/>
            <person name="Hughes D."/>
            <person name="Osuji N."/>
            <person name="Pu L.-L."/>
            <person name="Puazo M."/>
            <person name="Qu C."/>
            <person name="Quiroz J."/>
            <person name="Raj R."/>
            <person name="Weissenberger G."/>
            <person name="Xin Y."/>
            <person name="Zou X."/>
            <person name="Han Y."/>
            <person name="Worley K."/>
            <person name="Muzny D."/>
            <person name="Gibbs R."/>
        </authorList>
    </citation>
    <scope>NUCLEOTIDE SEQUENCE</scope>
    <source>
        <strain evidence="2">Sampled in the wild</strain>
    </source>
</reference>
<keyword evidence="3" id="KW-1185">Reference proteome</keyword>
<evidence type="ECO:0000313" key="3">
    <source>
        <dbReference type="Proteomes" id="UP000792457"/>
    </source>
</evidence>
<accession>A0A8K0PCU0</accession>
<organism evidence="2 3">
    <name type="scientific">Ladona fulva</name>
    <name type="common">Scarce chaser dragonfly</name>
    <name type="synonym">Libellula fulva</name>
    <dbReference type="NCBI Taxonomy" id="123851"/>
    <lineage>
        <taxon>Eukaryota</taxon>
        <taxon>Metazoa</taxon>
        <taxon>Ecdysozoa</taxon>
        <taxon>Arthropoda</taxon>
        <taxon>Hexapoda</taxon>
        <taxon>Insecta</taxon>
        <taxon>Pterygota</taxon>
        <taxon>Palaeoptera</taxon>
        <taxon>Odonata</taxon>
        <taxon>Epiprocta</taxon>
        <taxon>Anisoptera</taxon>
        <taxon>Libelluloidea</taxon>
        <taxon>Libellulidae</taxon>
        <taxon>Ladona</taxon>
    </lineage>
</organism>
<protein>
    <recommendedName>
        <fullName evidence="1">PiggyBac transposable element-derived protein domain-containing protein</fullName>
    </recommendedName>
</protein>
<name>A0A8K0PCU0_LADFU</name>
<dbReference type="InterPro" id="IPR029526">
    <property type="entry name" value="PGBD"/>
</dbReference>